<feature type="region of interest" description="Disordered" evidence="3">
    <location>
        <begin position="37"/>
        <end position="116"/>
    </location>
</feature>
<name>A0A7Z8ZEU4_RAOTE</name>
<evidence type="ECO:0000313" key="5">
    <source>
        <dbReference type="EMBL" id="VED54876.1"/>
    </source>
</evidence>
<dbReference type="Proteomes" id="UP000267630">
    <property type="component" value="Chromosome 3"/>
</dbReference>
<dbReference type="RefSeq" id="WP_135185321.1">
    <property type="nucleotide sequence ID" value="NZ_JAUBKW010000023.1"/>
</dbReference>
<organism evidence="5 6">
    <name type="scientific">Raoultella terrigena</name>
    <name type="common">Klebsiella terrigena</name>
    <dbReference type="NCBI Taxonomy" id="577"/>
    <lineage>
        <taxon>Bacteria</taxon>
        <taxon>Pseudomonadati</taxon>
        <taxon>Pseudomonadota</taxon>
        <taxon>Gammaproteobacteria</taxon>
        <taxon>Enterobacterales</taxon>
        <taxon>Enterobacteriaceae</taxon>
        <taxon>Klebsiella/Raoultella group</taxon>
        <taxon>Raoultella</taxon>
    </lineage>
</organism>
<feature type="chain" id="PRO_5031576979" description="Uncharacterized protein YjdP" evidence="4">
    <location>
        <begin position="23"/>
        <end position="116"/>
    </location>
</feature>
<proteinExistence type="predicted"/>
<reference evidence="5 6" key="1">
    <citation type="submission" date="2018-12" db="EMBL/GenBank/DDBJ databases">
        <authorList>
            <consortium name="Pathogen Informatics"/>
        </authorList>
    </citation>
    <scope>NUCLEOTIDE SEQUENCE [LARGE SCALE GENOMIC DNA]</scope>
    <source>
        <strain evidence="5 6">NCTC9997</strain>
    </source>
</reference>
<protein>
    <recommendedName>
        <fullName evidence="2">Uncharacterized protein YjdP</fullName>
    </recommendedName>
</protein>
<dbReference type="EMBL" id="LR134253">
    <property type="protein sequence ID" value="VED54876.1"/>
    <property type="molecule type" value="Genomic_DNA"/>
</dbReference>
<dbReference type="AlphaFoldDB" id="A0A7Z8ZEU4"/>
<evidence type="ECO:0000256" key="2">
    <source>
        <dbReference type="ARBA" id="ARBA00035706"/>
    </source>
</evidence>
<evidence type="ECO:0000256" key="4">
    <source>
        <dbReference type="SAM" id="SignalP"/>
    </source>
</evidence>
<accession>A0A7Z8ZEU4</accession>
<feature type="signal peptide" evidence="4">
    <location>
        <begin position="1"/>
        <end position="22"/>
    </location>
</feature>
<dbReference type="NCBIfam" id="NF041443">
    <property type="entry name" value="DDRRRQL_YjdP"/>
    <property type="match status" value="1"/>
</dbReference>
<evidence type="ECO:0000256" key="3">
    <source>
        <dbReference type="SAM" id="MobiDB-lite"/>
    </source>
</evidence>
<keyword evidence="1 4" id="KW-0732">Signal</keyword>
<sequence length="116" mass="13881">MKRYLTALILCTLSLGSQLAHADLIDDAIGNIQQAISDAYRPGDSRSDDDDRYNDSRDDDGRYQGSRQQSSDRQRQYDDRQRQLDDRRRQLDDRQRQLDQDRRQLENDRRRLDDDY</sequence>
<feature type="compositionally biased region" description="Basic and acidic residues" evidence="3">
    <location>
        <begin position="53"/>
        <end position="62"/>
    </location>
</feature>
<keyword evidence="6" id="KW-1185">Reference proteome</keyword>
<feature type="compositionally biased region" description="Basic and acidic residues" evidence="3">
    <location>
        <begin position="70"/>
        <end position="116"/>
    </location>
</feature>
<gene>
    <name evidence="5" type="ORF">NCTC9997_05652</name>
</gene>
<evidence type="ECO:0000256" key="1">
    <source>
        <dbReference type="ARBA" id="ARBA00022729"/>
    </source>
</evidence>
<evidence type="ECO:0000313" key="6">
    <source>
        <dbReference type="Proteomes" id="UP000267630"/>
    </source>
</evidence>
<dbReference type="InterPro" id="IPR048164">
    <property type="entry name" value="YjdP-like"/>
</dbReference>